<dbReference type="EMBL" id="CP111016">
    <property type="protein sequence ID" value="WAR05218.1"/>
    <property type="molecule type" value="Genomic_DNA"/>
</dbReference>
<dbReference type="InterPro" id="IPR011990">
    <property type="entry name" value="TPR-like_helical_dom_sf"/>
</dbReference>
<reference evidence="1" key="1">
    <citation type="submission" date="2022-11" db="EMBL/GenBank/DDBJ databases">
        <title>Centuries of genome instability and evolution in soft-shell clam transmissible cancer (bioRxiv).</title>
        <authorList>
            <person name="Hart S.F.M."/>
            <person name="Yonemitsu M.A."/>
            <person name="Giersch R.M."/>
            <person name="Beal B.F."/>
            <person name="Arriagada G."/>
            <person name="Davis B.W."/>
            <person name="Ostrander E.A."/>
            <person name="Goff S.P."/>
            <person name="Metzger M.J."/>
        </authorList>
    </citation>
    <scope>NUCLEOTIDE SEQUENCE</scope>
    <source>
        <strain evidence="1">MELC-2E11</strain>
        <tissue evidence="1">Siphon/mantle</tissue>
    </source>
</reference>
<name>A0ABY7E5E5_MYAAR</name>
<proteinExistence type="predicted"/>
<dbReference type="PANTHER" id="PTHR19959">
    <property type="entry name" value="KINESIN LIGHT CHAIN"/>
    <property type="match status" value="1"/>
</dbReference>
<dbReference type="Proteomes" id="UP001164746">
    <property type="component" value="Chromosome 5"/>
</dbReference>
<evidence type="ECO:0000313" key="2">
    <source>
        <dbReference type="Proteomes" id="UP001164746"/>
    </source>
</evidence>
<dbReference type="Gene3D" id="1.25.40.10">
    <property type="entry name" value="Tetratricopeptide repeat domain"/>
    <property type="match status" value="2"/>
</dbReference>
<dbReference type="Pfam" id="PF13181">
    <property type="entry name" value="TPR_8"/>
    <property type="match status" value="1"/>
</dbReference>
<protein>
    <submittedName>
        <fullName evidence="1">KLC-like protein</fullName>
    </submittedName>
</protein>
<accession>A0ABY7E5E5</accession>
<dbReference type="SMART" id="SM00028">
    <property type="entry name" value="TPR"/>
    <property type="match status" value="4"/>
</dbReference>
<evidence type="ECO:0000313" key="1">
    <source>
        <dbReference type="EMBL" id="WAR05218.1"/>
    </source>
</evidence>
<dbReference type="PANTHER" id="PTHR19959:SF119">
    <property type="entry name" value="FUNGAL LIPASE-LIKE DOMAIN-CONTAINING PROTEIN"/>
    <property type="match status" value="1"/>
</dbReference>
<gene>
    <name evidence="1" type="ORF">MAR_020587</name>
</gene>
<sequence>MDMHYICSSFDERPDESAIDCNNNAWIVHILEIVHEIPSEVIIVFDNAEDIIEAAPDVDLDSYDDAIVELSEGLPLLILMIASELEADGGHITPAEMVELLLECRLQTISNSHVYPRVDVLYRCFILRLNEVHRENLVTLDFIPGSFTSRHVTFLLDVGSEAMAKQFAIKPIRERHMLRHESDSHRFNIQGILREVIRANFVIKNLAEVKSRYSRLFCGVMKDIADKMGTSEYTKALAEFSVEQPNLRKLLLEVHDTKQDNYHFFIEIASSCTELIEKYMADQSDAFYGGCLELAERYGKNNDKASVYIAVGSIETLTKGQFKAGEKNYLKALDILKRNEDRHQMAVVYKKLGWNAYKQGFCSRAVEFSQKSLSIYQLGRDEYELITLENLSIMALAWTVLGEFDLAEKYHNFCLNRRKRRFGEVSSAVGKCLNNFGDLFENKGNHPKAYELYKKGLDMKRMCKTETISIADSLSNVAKCLINMGNYEDAHRHLDDAFHMLNKEKIPMLDGLSLVHHTKGKVYAKENRLKEAQKAFAESVSISRMSELKGVVYMERLIDLARLQQRRKQFKACIGTLTEALSYQGEITQSKEHSFDIIRCFKCLSEIYKERNDKVKHVQTLYAMEKECFRLERVCKNFGNKLWTEEVQRELDNTQTELQRLHISDKTY</sequence>
<organism evidence="1 2">
    <name type="scientific">Mya arenaria</name>
    <name type="common">Soft-shell clam</name>
    <dbReference type="NCBI Taxonomy" id="6604"/>
    <lineage>
        <taxon>Eukaryota</taxon>
        <taxon>Metazoa</taxon>
        <taxon>Spiralia</taxon>
        <taxon>Lophotrochozoa</taxon>
        <taxon>Mollusca</taxon>
        <taxon>Bivalvia</taxon>
        <taxon>Autobranchia</taxon>
        <taxon>Heteroconchia</taxon>
        <taxon>Euheterodonta</taxon>
        <taxon>Imparidentia</taxon>
        <taxon>Neoheterodontei</taxon>
        <taxon>Myida</taxon>
        <taxon>Myoidea</taxon>
        <taxon>Myidae</taxon>
        <taxon>Mya</taxon>
    </lineage>
</organism>
<dbReference type="InterPro" id="IPR019734">
    <property type="entry name" value="TPR_rpt"/>
</dbReference>
<keyword evidence="2" id="KW-1185">Reference proteome</keyword>
<dbReference type="SUPFAM" id="SSF48452">
    <property type="entry name" value="TPR-like"/>
    <property type="match status" value="1"/>
</dbReference>